<evidence type="ECO:0000256" key="16">
    <source>
        <dbReference type="ARBA" id="ARBA00023273"/>
    </source>
</evidence>
<keyword evidence="25" id="KW-1185">Reference proteome</keyword>
<evidence type="ECO:0000256" key="3">
    <source>
        <dbReference type="ARBA" id="ARBA00004555"/>
    </source>
</evidence>
<feature type="compositionally biased region" description="Basic and acidic residues" evidence="22">
    <location>
        <begin position="727"/>
        <end position="738"/>
    </location>
</feature>
<keyword evidence="14" id="KW-0969">Cilium</keyword>
<feature type="compositionally biased region" description="Polar residues" evidence="22">
    <location>
        <begin position="445"/>
        <end position="467"/>
    </location>
</feature>
<reference evidence="24" key="3">
    <citation type="submission" date="2025-09" db="UniProtKB">
        <authorList>
            <consortium name="Ensembl"/>
        </authorList>
    </citation>
    <scope>IDENTIFICATION</scope>
</reference>
<dbReference type="PROSITE" id="PS50012">
    <property type="entry name" value="RCC1_3"/>
    <property type="match status" value="6"/>
</dbReference>
<keyword evidence="19" id="KW-0844">Vision</keyword>
<gene>
    <name evidence="24" type="primary">RPGR</name>
</gene>
<feature type="compositionally biased region" description="Basic and acidic residues" evidence="22">
    <location>
        <begin position="946"/>
        <end position="970"/>
    </location>
</feature>
<dbReference type="PANTHER" id="PTHR45622:SF75">
    <property type="entry name" value="X-LINKED RETINITIS PIGMENTOSA GTPASE REGULATOR"/>
    <property type="match status" value="1"/>
</dbReference>
<feature type="repeat" description="RCC1" evidence="21">
    <location>
        <begin position="107"/>
        <end position="159"/>
    </location>
</feature>
<keyword evidence="11" id="KW-0970">Cilium biogenesis/degradation</keyword>
<keyword evidence="7" id="KW-0597">Phosphoprotein</keyword>
<keyword evidence="6" id="KW-0963">Cytoplasm</keyword>
<dbReference type="Gene3D" id="2.130.10.30">
    <property type="entry name" value="Regulator of chromosome condensation 1/beta-lactamase-inhibitor protein II"/>
    <property type="match status" value="1"/>
</dbReference>
<dbReference type="Pfam" id="PF25390">
    <property type="entry name" value="WD40_RLD"/>
    <property type="match status" value="1"/>
</dbReference>
<dbReference type="GeneID" id="113008308"/>
<evidence type="ECO:0000256" key="17">
    <source>
        <dbReference type="ARBA" id="ARBA00023288"/>
    </source>
</evidence>
<dbReference type="OMA" id="NCAKDAT"/>
<dbReference type="Proteomes" id="UP000265100">
    <property type="component" value="Chromosome 16"/>
</dbReference>
<feature type="compositionally biased region" description="Acidic residues" evidence="22">
    <location>
        <begin position="1561"/>
        <end position="1584"/>
    </location>
</feature>
<evidence type="ECO:0000256" key="19">
    <source>
        <dbReference type="ARBA" id="ARBA00023305"/>
    </source>
</evidence>
<evidence type="ECO:0000256" key="2">
    <source>
        <dbReference type="ARBA" id="ARBA00004300"/>
    </source>
</evidence>
<feature type="repeat" description="RCC1" evidence="21">
    <location>
        <begin position="55"/>
        <end position="106"/>
    </location>
</feature>
<feature type="compositionally biased region" description="Acidic residues" evidence="22">
    <location>
        <begin position="1375"/>
        <end position="1411"/>
    </location>
</feature>
<reference evidence="24" key="1">
    <citation type="submission" date="2018-05" db="EMBL/GenBank/DDBJ databases">
        <authorList>
            <person name="Datahose"/>
        </authorList>
    </citation>
    <scope>NUCLEOTIDE SEQUENCE</scope>
</reference>
<keyword evidence="13" id="KW-0333">Golgi apparatus</keyword>
<evidence type="ECO:0000256" key="11">
    <source>
        <dbReference type="ARBA" id="ARBA00022794"/>
    </source>
</evidence>
<dbReference type="RefSeq" id="XP_026001423.1">
    <property type="nucleotide sequence ID" value="XM_026145638.1"/>
</dbReference>
<feature type="compositionally biased region" description="Basic and acidic residues" evidence="22">
    <location>
        <begin position="1677"/>
        <end position="1691"/>
    </location>
</feature>
<keyword evidence="10" id="KW-0677">Repeat</keyword>
<dbReference type="GO" id="GO:0005085">
    <property type="term" value="F:guanyl-nucleotide exchange factor activity"/>
    <property type="evidence" value="ECO:0007669"/>
    <property type="project" value="UniProtKB-KW"/>
</dbReference>
<feature type="compositionally biased region" description="Low complexity" evidence="22">
    <location>
        <begin position="515"/>
        <end position="539"/>
    </location>
</feature>
<dbReference type="FunFam" id="2.130.10.30:FF:000013">
    <property type="entry name" value="Retinitis pigmentosa GTPase regulator isoform 1"/>
    <property type="match status" value="1"/>
</dbReference>
<feature type="compositionally biased region" description="Acidic residues" evidence="22">
    <location>
        <begin position="1603"/>
        <end position="1622"/>
    </location>
</feature>
<evidence type="ECO:0000256" key="13">
    <source>
        <dbReference type="ARBA" id="ARBA00023034"/>
    </source>
</evidence>
<dbReference type="GO" id="GO:0030030">
    <property type="term" value="P:cell projection organization"/>
    <property type="evidence" value="ECO:0007669"/>
    <property type="project" value="UniProtKB-KW"/>
</dbReference>
<feature type="compositionally biased region" description="Basic and acidic residues" evidence="22">
    <location>
        <begin position="1329"/>
        <end position="1345"/>
    </location>
</feature>
<feature type="compositionally biased region" description="Polar residues" evidence="22">
    <location>
        <begin position="1004"/>
        <end position="1016"/>
    </location>
</feature>
<dbReference type="GO" id="GO:0005813">
    <property type="term" value="C:centrosome"/>
    <property type="evidence" value="ECO:0007669"/>
    <property type="project" value="UniProtKB-SubCell"/>
</dbReference>
<evidence type="ECO:0000313" key="25">
    <source>
        <dbReference type="Proteomes" id="UP000265100"/>
    </source>
</evidence>
<feature type="region of interest" description="Disordered" evidence="22">
    <location>
        <begin position="1100"/>
        <end position="1725"/>
    </location>
</feature>
<evidence type="ECO:0000256" key="21">
    <source>
        <dbReference type="PROSITE-ProRule" id="PRU00235"/>
    </source>
</evidence>
<evidence type="ECO:0000259" key="23">
    <source>
        <dbReference type="Pfam" id="PF25390"/>
    </source>
</evidence>
<protein>
    <recommendedName>
        <fullName evidence="20">X-linked retinitis pigmentosa GTPase regulator</fullName>
    </recommendedName>
</protein>
<feature type="compositionally biased region" description="Low complexity" evidence="22">
    <location>
        <begin position="1132"/>
        <end position="1143"/>
    </location>
</feature>
<feature type="compositionally biased region" description="Acidic residues" evidence="22">
    <location>
        <begin position="1358"/>
        <end position="1368"/>
    </location>
</feature>
<dbReference type="PROSITE" id="PS00626">
    <property type="entry name" value="RCC1_2"/>
    <property type="match status" value="3"/>
</dbReference>
<comment type="subcellular location">
    <subcellularLocation>
        <location evidence="1">Cytoplasm</location>
        <location evidence="1">Cytoskeleton</location>
        <location evidence="1">Cilium basal body</location>
    </subcellularLocation>
    <subcellularLocation>
        <location evidence="4">Cytoplasm</location>
        <location evidence="4">Cytoskeleton</location>
        <location evidence="4">Flagellum axoneme</location>
    </subcellularLocation>
    <subcellularLocation>
        <location evidence="2">Cytoplasm</location>
        <location evidence="2">Cytoskeleton</location>
        <location evidence="2">Microtubule organizing center</location>
        <location evidence="2">Centrosome</location>
    </subcellularLocation>
    <subcellularLocation>
        <location evidence="3">Golgi apparatus</location>
    </subcellularLocation>
</comment>
<evidence type="ECO:0000256" key="12">
    <source>
        <dbReference type="ARBA" id="ARBA00022846"/>
    </source>
</evidence>
<evidence type="ECO:0000256" key="5">
    <source>
        <dbReference type="ARBA" id="ARBA00022481"/>
    </source>
</evidence>
<feature type="compositionally biased region" description="Basic and acidic residues" evidence="22">
    <location>
        <begin position="1188"/>
        <end position="1213"/>
    </location>
</feature>
<evidence type="ECO:0000256" key="7">
    <source>
        <dbReference type="ARBA" id="ARBA00022553"/>
    </source>
</evidence>
<dbReference type="Pfam" id="PF00415">
    <property type="entry name" value="RCC1"/>
    <property type="match status" value="1"/>
</dbReference>
<feature type="compositionally biased region" description="Basic and acidic residues" evidence="22">
    <location>
        <begin position="1235"/>
        <end position="1251"/>
    </location>
</feature>
<feature type="compositionally biased region" description="Basic and acidic residues" evidence="22">
    <location>
        <begin position="1543"/>
        <end position="1560"/>
    </location>
</feature>
<feature type="region of interest" description="Disordered" evidence="22">
    <location>
        <begin position="445"/>
        <end position="591"/>
    </location>
</feature>
<keyword evidence="9" id="KW-0344">Guanine-nucleotide releasing factor</keyword>
<dbReference type="PRINTS" id="PR00633">
    <property type="entry name" value="RCCNDNSATION"/>
</dbReference>
<dbReference type="Bgee" id="ENSACLG00000003028">
    <property type="expression patterns" value="Expressed in camera-type eye and 1 other cell type or tissue"/>
</dbReference>
<evidence type="ECO:0000256" key="15">
    <source>
        <dbReference type="ARBA" id="ARBA00023212"/>
    </source>
</evidence>
<evidence type="ECO:0000256" key="10">
    <source>
        <dbReference type="ARBA" id="ARBA00022737"/>
    </source>
</evidence>
<feature type="domain" description="RCC1-like" evidence="23">
    <location>
        <begin position="143"/>
        <end position="366"/>
    </location>
</feature>
<keyword evidence="12" id="KW-0282">Flagellum</keyword>
<evidence type="ECO:0000256" key="4">
    <source>
        <dbReference type="ARBA" id="ARBA00004611"/>
    </source>
</evidence>
<feature type="region of interest" description="Disordered" evidence="22">
    <location>
        <begin position="637"/>
        <end position="1068"/>
    </location>
</feature>
<dbReference type="PANTHER" id="PTHR45622">
    <property type="entry name" value="UBIQUITIN-PROTEIN LIGASE E3A-RELATED"/>
    <property type="match status" value="1"/>
</dbReference>
<accession>A0A3P8NI80</accession>
<dbReference type="InterPro" id="IPR000408">
    <property type="entry name" value="Reg_chr_condens"/>
</dbReference>
<keyword evidence="5" id="KW-0488">Methylation</keyword>
<feature type="compositionally biased region" description="Acidic residues" evidence="22">
    <location>
        <begin position="1632"/>
        <end position="1664"/>
    </location>
</feature>
<feature type="compositionally biased region" description="Polar residues" evidence="22">
    <location>
        <begin position="693"/>
        <end position="718"/>
    </location>
</feature>
<dbReference type="InterPro" id="IPR051709">
    <property type="entry name" value="Ub-ligase/GTPase-reg"/>
</dbReference>
<sequence length="1725" mass="190117">MTGQTDVDIPETGAIFTFGRTSFANNVPSKFWLKNDHPKKTSCGGEHSAVITENGRLLMFGGNTWGQLGLRIKPSARKPTSVKALKSEKVKLAACGRDHTIVCTFHGSVYSAGSNQDGQLGLGHCDKSTCFHLLRPFCDWAPIKMLSAGCNTSAALTEDGRLFMWGDNSVGQISFGDEGFAAEPREVHVGEAVIWVSCGYKHSAFVTVYGRLYTFGESANGRLGLQEEQLANHRIPQQVQGVLGHVTRVCCGGEHTVVLTEKNVYTFGRGQYGQLGHGTFLFEVHLPKALQHFCNSKVRHIACGENHTAVVTDSGLLYTFGDGRHGKLGLGEENFINQFSPTLCTRFLQYAVQSVSCGGHHMLVVATPRPAESQEAVPEKDVLIADYFLESSFTKIIFKNKFISPTPPSPLSALSARARHRDRVRSVELFGDKFQSLPRLNSDFLNTSRQRSRNSLTLKTLSNDATTPSSSPKPKSEVTGSPLLSPRSRSISPQSPLLSSKASTPHSQSSFTLQSKASTSASSKSKCKKVPSPLLLPKSITKLNPSSPVATKMTAKPRLNRAAATKKPLSNKFSSPVPPKEPYTPTRPPSNVFIKNLKEEEHSAPTQTGNVKRQIITEEVEEKEVFSPYMGKKKGRAFRHAVKEEEPFAQQIQTNEKTDRNSPKVLPTELMKGPSTLKTEVSPLKSTKKNHKVTSNSKENITKESSNIKPSENRQAQKQLPHFKSSQQDKRKPSEHSTKTQQTLTDAQERVTEVKHKTRKTEDLRESNEPNEEDNSSLKKGLTRTPKKETKKSSSLDPKSPSIKVSKVNQAASLASTENAVKENEATQRGSDDVKPVEVASRGTRRVKSTLTKDQHKVKSVPGVDAKSPAAQGENTTPFKAETKKSVSRKTPLQVKGKLQELKPTPVKDQSKCAENPLIEGESKEKCEENELNCAKDATLKMKGGTVDEQKLSKIKDKKTAKESGAEQRAKTKRRGGGKEEEIRVKGEGDVDSENKMKAKPKSEASSLPSSQQDTPTEVRGNPISPQSPEVDSPRAAKPLRGAKPVVMDSRVSETNEEDTWGKNGGKTNWGEILSNSASLLPVAGIAGAAIEVLREAVTSVQSDSDKATSTPSKTLSKVRQFTKQSAVTEPSLCSTLSHFSSSNETEDGLKTDAQAGVPSESVNESQEVENDDSSCDPSEGEAVKGGLSEHIRGEHMEDSQKEVEEKSDKASGEDEDSEDGGKNEDEDVESGSDSEDKREECESSSDKETGEESNTGEGEEDNVSEEEEGDEKTSRSDKDEGSDKTNAAETEGEEESSKKTSDGLSDSDGSEGAEEEGENEESSDEESKEDKEKESEDEEKKSGDESESDESTNRESEGEEDGEEGDTAESAKTEEEENDEDEEGETEEQNDASTENEDEEKDSVEDEEADKSEGEQDSDKGEEEEDSEDEEEELQDEKSDEEEEEEGGEEREESESVGDGEAETEDGEDEDKEESEEEEESAEEEEEEEEEDTGDEDIEAEEEEEEKEEDTGDEETEAEEEKADTGDEEEEAEEENESEEEEKSKGKNKSMEPAKKNLLESDEGEEEEGEEGEGEEEGEEEEEQQKQTRLRGKRKDMKGNDEETDDEDEDSEEEGDEEERDEENKEKGNENQEEEEAEEEGIEEEEKGDENEEEEEENEEEEDQAKLAKKKKEKRQKPPPDRSSKQKEAPKPAPRTRQRAAGGAKAEDSQQFWNDVLPQYLDLQ</sequence>
<keyword evidence="15" id="KW-0206">Cytoskeleton</keyword>
<dbReference type="InterPro" id="IPR058923">
    <property type="entry name" value="RCC1-like_dom"/>
</dbReference>
<keyword evidence="8" id="KW-0716">Sensory transduction</keyword>
<evidence type="ECO:0000313" key="24">
    <source>
        <dbReference type="Ensembl" id="ENSACLP00000004502.1"/>
    </source>
</evidence>
<dbReference type="InterPro" id="IPR009091">
    <property type="entry name" value="RCC1/BLIP-II"/>
</dbReference>
<feature type="compositionally biased region" description="Acidic residues" evidence="22">
    <location>
        <begin position="1214"/>
        <end position="1234"/>
    </location>
</feature>
<feature type="repeat" description="RCC1" evidence="21">
    <location>
        <begin position="160"/>
        <end position="209"/>
    </location>
</feature>
<dbReference type="GeneTree" id="ENSGT00940000159616"/>
<reference evidence="24" key="2">
    <citation type="submission" date="2025-08" db="UniProtKB">
        <authorList>
            <consortium name="Ensembl"/>
        </authorList>
    </citation>
    <scope>IDENTIFICATION</scope>
</reference>
<feature type="compositionally biased region" description="Low complexity" evidence="22">
    <location>
        <begin position="795"/>
        <end position="804"/>
    </location>
</feature>
<feature type="compositionally biased region" description="Acidic residues" evidence="22">
    <location>
        <begin position="1309"/>
        <end position="1328"/>
    </location>
</feature>
<feature type="compositionally biased region" description="Basic and acidic residues" evidence="22">
    <location>
        <begin position="977"/>
        <end position="1003"/>
    </location>
</feature>
<dbReference type="Ensembl" id="ENSACLT00000004593.2">
    <property type="protein sequence ID" value="ENSACLP00000004502.1"/>
    <property type="gene ID" value="ENSACLG00000003028.2"/>
</dbReference>
<evidence type="ECO:0000256" key="6">
    <source>
        <dbReference type="ARBA" id="ARBA00022490"/>
    </source>
</evidence>
<dbReference type="STRING" id="8154.ENSACLP00000004502"/>
<evidence type="ECO:0000256" key="18">
    <source>
        <dbReference type="ARBA" id="ARBA00023289"/>
    </source>
</evidence>
<feature type="compositionally biased region" description="Acidic residues" evidence="22">
    <location>
        <begin position="1258"/>
        <end position="1271"/>
    </location>
</feature>
<feature type="repeat" description="RCC1" evidence="21">
    <location>
        <begin position="315"/>
        <end position="368"/>
    </location>
</feature>
<feature type="repeat" description="RCC1" evidence="21">
    <location>
        <begin position="262"/>
        <end position="314"/>
    </location>
</feature>
<evidence type="ECO:0000256" key="8">
    <source>
        <dbReference type="ARBA" id="ARBA00022606"/>
    </source>
</evidence>
<feature type="compositionally biased region" description="Basic and acidic residues" evidence="22">
    <location>
        <begin position="820"/>
        <end position="836"/>
    </location>
</feature>
<dbReference type="GO" id="GO:0007601">
    <property type="term" value="P:visual perception"/>
    <property type="evidence" value="ECO:0007669"/>
    <property type="project" value="UniProtKB-KW"/>
</dbReference>
<evidence type="ECO:0000256" key="14">
    <source>
        <dbReference type="ARBA" id="ARBA00023069"/>
    </source>
</evidence>
<feature type="compositionally biased region" description="Basic and acidic residues" evidence="22">
    <location>
        <begin position="747"/>
        <end position="768"/>
    </location>
</feature>
<name>A0A3P8NI80_ASTCA</name>
<keyword evidence="16" id="KW-0966">Cell projection</keyword>
<evidence type="ECO:0000256" key="22">
    <source>
        <dbReference type="SAM" id="MobiDB-lite"/>
    </source>
</evidence>
<dbReference type="GO" id="GO:0005929">
    <property type="term" value="C:cilium"/>
    <property type="evidence" value="ECO:0007669"/>
    <property type="project" value="UniProtKB-ARBA"/>
</dbReference>
<feature type="compositionally biased region" description="Polar residues" evidence="22">
    <location>
        <begin position="807"/>
        <end position="819"/>
    </location>
</feature>
<feature type="compositionally biased region" description="Basic and acidic residues" evidence="22">
    <location>
        <begin position="1272"/>
        <end position="1284"/>
    </location>
</feature>
<dbReference type="SUPFAM" id="SSF50985">
    <property type="entry name" value="RCC1/BLIP-II"/>
    <property type="match status" value="1"/>
</dbReference>
<organism evidence="24 25">
    <name type="scientific">Astatotilapia calliptera</name>
    <name type="common">Eastern happy</name>
    <name type="synonym">Chromis callipterus</name>
    <dbReference type="NCBI Taxonomy" id="8154"/>
    <lineage>
        <taxon>Eukaryota</taxon>
        <taxon>Metazoa</taxon>
        <taxon>Chordata</taxon>
        <taxon>Craniata</taxon>
        <taxon>Vertebrata</taxon>
        <taxon>Euteleostomi</taxon>
        <taxon>Actinopterygii</taxon>
        <taxon>Neopterygii</taxon>
        <taxon>Teleostei</taxon>
        <taxon>Neoteleostei</taxon>
        <taxon>Acanthomorphata</taxon>
        <taxon>Ovalentaria</taxon>
        <taxon>Cichlomorphae</taxon>
        <taxon>Cichliformes</taxon>
        <taxon>Cichlidae</taxon>
        <taxon>African cichlids</taxon>
        <taxon>Pseudocrenilabrinae</taxon>
        <taxon>Haplochromini</taxon>
        <taxon>Astatotilapia</taxon>
    </lineage>
</organism>
<keyword evidence="18" id="KW-0636">Prenylation</keyword>
<feature type="compositionally biased region" description="Polar residues" evidence="22">
    <location>
        <begin position="501"/>
        <end position="514"/>
    </location>
</feature>
<proteinExistence type="predicted"/>
<feature type="compositionally biased region" description="Pro residues" evidence="22">
    <location>
        <begin position="576"/>
        <end position="588"/>
    </location>
</feature>
<evidence type="ECO:0000256" key="20">
    <source>
        <dbReference type="ARBA" id="ARBA00073293"/>
    </source>
</evidence>
<evidence type="ECO:0000256" key="1">
    <source>
        <dbReference type="ARBA" id="ARBA00004120"/>
    </source>
</evidence>
<feature type="compositionally biased region" description="Acidic residues" evidence="22">
    <location>
        <begin position="1421"/>
        <end position="1542"/>
    </location>
</feature>
<feature type="repeat" description="RCC1" evidence="21">
    <location>
        <begin position="210"/>
        <end position="262"/>
    </location>
</feature>
<feature type="compositionally biased region" description="Low complexity" evidence="22">
    <location>
        <begin position="481"/>
        <end position="500"/>
    </location>
</feature>
<keyword evidence="17" id="KW-0449">Lipoprotein</keyword>
<evidence type="ECO:0000256" key="9">
    <source>
        <dbReference type="ARBA" id="ARBA00022658"/>
    </source>
</evidence>
<feature type="compositionally biased region" description="Polar residues" evidence="22">
    <location>
        <begin position="1100"/>
        <end position="1129"/>
    </location>
</feature>
<dbReference type="OrthoDB" id="10253607at2759"/>
<dbReference type="GO" id="GO:0005794">
    <property type="term" value="C:Golgi apparatus"/>
    <property type="evidence" value="ECO:0007669"/>
    <property type="project" value="UniProtKB-SubCell"/>
</dbReference>